<reference evidence="3 4" key="1">
    <citation type="journal article" date="2012" name="J. Bacteriol.">
        <title>Complete Genome Sequence of Paenibacillus mucilaginosus 3016, a Bacterium Functional as Microbial Fertilizer.</title>
        <authorList>
            <person name="Ma M."/>
            <person name="Wang Z."/>
            <person name="Li L."/>
            <person name="Jiang X."/>
            <person name="Guan D."/>
            <person name="Cao F."/>
            <person name="Chen H."/>
            <person name="Wang X."/>
            <person name="Shen D."/>
            <person name="Du B."/>
            <person name="Li J."/>
        </authorList>
    </citation>
    <scope>NUCLEOTIDE SEQUENCE [LARGE SCALE GENOMIC DNA]</scope>
    <source>
        <strain evidence="3 4">3016</strain>
    </source>
</reference>
<name>H6NDA6_9BACL</name>
<sequence>MKRLSSLVSMIVMVFTLTGTAVVSPASAQTGAAPVKSMNSKSKSSSHFQDVQSLPQDVKTKLDALLRDGVFDGVEDDVFGVDTLMNRAQFAKVAAIIFSLPVDQTLSQSSFADVSTDDPANGYALPYIEALRTARLTNGVDAEGTMYNPAGSVTRQELAAFLIRGLKWEAHAHSAAPIADATVDDWANGYVAYALDKKLMDGLPNGSFGGRTEATRLMLALSSYHAKHASPGAAVSGGGVTKAPALPAGIPVAPTGIEIDGEGVHLSAGDTYYDADGKITTMGQQPVIPLIVTGPDHYEFTPSQIETLYSSGFITAAAAGGIMLDNPVIGQSDNGLGKLVIKEVQSAGDVTVAVKLPYAQAGNAAASRTLQAGSMRVPASIEVSSKDLIVLAENEQPQGLTFTVKDQYGKVFKAPSSQDTSRYAIQYKLERLSGLPSLQSAGGIFDRPWDERTPADASDPNHLTQTWQLPIEKNGDYFKFMIKPTLKPVGPEGSQYTISAAVINLDTAQELASASAHLEVHNWKDLDPLMDYKVDMLSSHFAAGQYLSERKLINSPTDIDAVNANYPFYGKEVNIIATDNKNRRIDLSKVVRDDSGNPATVVQHIAAASDGVLMGAPGVNSNGIPVYRAYGIHPSPDLFDLDVTFYTPSGSRTLQKTKIEVVSGEPVARAVAVKNPVLSFSLSTQYKIRKLDGTVEVIKGSDYLAGKPTIWEFLRFCDFNGLDTKDESNFFKYFIQTTDQFGNKYQNTSDNKILDLTKANDVLKVKAVIDTDNKYQAKWSVKDEAVQDKIRIDDQMRLHYEPHAKHADGTFDYSKRNLQSFGIQLVTPSDQKSWCYVTLND</sequence>
<dbReference type="HOGENOM" id="CLU_338847_0_0_9"/>
<dbReference type="Pfam" id="PF00395">
    <property type="entry name" value="SLH"/>
    <property type="match status" value="1"/>
</dbReference>
<dbReference type="STRING" id="1116391.PM3016_3806"/>
<dbReference type="InterPro" id="IPR001119">
    <property type="entry name" value="SLH_dom"/>
</dbReference>
<keyword evidence="4" id="KW-1185">Reference proteome</keyword>
<protein>
    <recommendedName>
        <fullName evidence="2">SLH domain-containing protein</fullName>
    </recommendedName>
</protein>
<dbReference type="KEGG" id="pmq:PM3016_3806"/>
<feature type="domain" description="SLH" evidence="2">
    <location>
        <begin position="111"/>
        <end position="176"/>
    </location>
</feature>
<keyword evidence="1" id="KW-0732">Signal</keyword>
<proteinExistence type="predicted"/>
<dbReference type="Proteomes" id="UP000007523">
    <property type="component" value="Chromosome"/>
</dbReference>
<evidence type="ECO:0000259" key="2">
    <source>
        <dbReference type="PROSITE" id="PS51272"/>
    </source>
</evidence>
<evidence type="ECO:0000313" key="4">
    <source>
        <dbReference type="Proteomes" id="UP000007523"/>
    </source>
</evidence>
<dbReference type="EMBL" id="CP003235">
    <property type="protein sequence ID" value="AFC30619.1"/>
    <property type="molecule type" value="Genomic_DNA"/>
</dbReference>
<feature type="chain" id="PRO_5003605478" description="SLH domain-containing protein" evidence="1">
    <location>
        <begin position="29"/>
        <end position="841"/>
    </location>
</feature>
<accession>H6NDA6</accession>
<gene>
    <name evidence="3" type="ORF">PM3016_3806</name>
</gene>
<feature type="signal peptide" evidence="1">
    <location>
        <begin position="1"/>
        <end position="28"/>
    </location>
</feature>
<evidence type="ECO:0000313" key="3">
    <source>
        <dbReference type="EMBL" id="AFC30619.1"/>
    </source>
</evidence>
<dbReference type="AlphaFoldDB" id="H6NDA6"/>
<evidence type="ECO:0000256" key="1">
    <source>
        <dbReference type="SAM" id="SignalP"/>
    </source>
</evidence>
<organism evidence="3 4">
    <name type="scientific">Paenibacillus mucilaginosus 3016</name>
    <dbReference type="NCBI Taxonomy" id="1116391"/>
    <lineage>
        <taxon>Bacteria</taxon>
        <taxon>Bacillati</taxon>
        <taxon>Bacillota</taxon>
        <taxon>Bacilli</taxon>
        <taxon>Bacillales</taxon>
        <taxon>Paenibacillaceae</taxon>
        <taxon>Paenibacillus</taxon>
    </lineage>
</organism>
<dbReference type="PROSITE" id="PS51272">
    <property type="entry name" value="SLH"/>
    <property type="match status" value="1"/>
</dbReference>